<dbReference type="InterPro" id="IPR003825">
    <property type="entry name" value="Colicin-V_CvpA"/>
</dbReference>
<keyword evidence="2 5" id="KW-0812">Transmembrane</keyword>
<comment type="caution">
    <text evidence="6">The sequence shown here is derived from an EMBL/GenBank/DDBJ whole genome shotgun (WGS) entry which is preliminary data.</text>
</comment>
<feature type="transmembrane region" description="Helical" evidence="5">
    <location>
        <begin position="213"/>
        <end position="239"/>
    </location>
</feature>
<evidence type="ECO:0000256" key="5">
    <source>
        <dbReference type="SAM" id="Phobius"/>
    </source>
</evidence>
<feature type="transmembrane region" description="Helical" evidence="5">
    <location>
        <begin position="5"/>
        <end position="22"/>
    </location>
</feature>
<dbReference type="GO" id="GO:0016020">
    <property type="term" value="C:membrane"/>
    <property type="evidence" value="ECO:0007669"/>
    <property type="project" value="UniProtKB-SubCell"/>
</dbReference>
<dbReference type="Pfam" id="PF02674">
    <property type="entry name" value="Colicin_V"/>
    <property type="match status" value="1"/>
</dbReference>
<evidence type="ECO:0000313" key="7">
    <source>
        <dbReference type="Proteomes" id="UP000322025"/>
    </source>
</evidence>
<comment type="subcellular location">
    <subcellularLocation>
        <location evidence="1">Membrane</location>
        <topology evidence="1">Multi-pass membrane protein</topology>
    </subcellularLocation>
</comment>
<gene>
    <name evidence="6" type="ORF">FNY66_07810</name>
</gene>
<proteinExistence type="predicted"/>
<feature type="transmembrane region" description="Helical" evidence="5">
    <location>
        <begin position="28"/>
        <end position="50"/>
    </location>
</feature>
<keyword evidence="4 5" id="KW-0472">Membrane</keyword>
<dbReference type="GO" id="GO:0009403">
    <property type="term" value="P:toxin biosynthetic process"/>
    <property type="evidence" value="ECO:0007669"/>
    <property type="project" value="InterPro"/>
</dbReference>
<evidence type="ECO:0000313" key="6">
    <source>
        <dbReference type="EMBL" id="KAA8501500.1"/>
    </source>
</evidence>
<dbReference type="AlphaFoldDB" id="A0A5M9HX12"/>
<keyword evidence="7" id="KW-1185">Reference proteome</keyword>
<dbReference type="PANTHER" id="PTHR37306:SF1">
    <property type="entry name" value="COLICIN V PRODUCTION PROTEIN"/>
    <property type="match status" value="1"/>
</dbReference>
<dbReference type="Proteomes" id="UP000322025">
    <property type="component" value="Unassembled WGS sequence"/>
</dbReference>
<feature type="transmembrane region" description="Helical" evidence="5">
    <location>
        <begin position="173"/>
        <end position="201"/>
    </location>
</feature>
<dbReference type="OrthoDB" id="2083110at2"/>
<protein>
    <submittedName>
        <fullName evidence="6">CvpA family protein</fullName>
    </submittedName>
</protein>
<reference evidence="6" key="1">
    <citation type="submission" date="2019-07" db="EMBL/GenBank/DDBJ databases">
        <authorList>
            <person name="Wongkuna S."/>
            <person name="Scaria J."/>
        </authorList>
    </citation>
    <scope>NUCLEOTIDE SEQUENCE [LARGE SCALE GENOMIC DNA]</scope>
    <source>
        <strain evidence="6">SW178</strain>
    </source>
</reference>
<evidence type="ECO:0000256" key="2">
    <source>
        <dbReference type="ARBA" id="ARBA00022692"/>
    </source>
</evidence>
<sequence length="272" mass="29894">MDNWLLIIVATIFIICIVVGYVRGFLKLGISLLSTVLTLVLVSILSPYVADALENYTPVDDYIEAQIVEAFMPEITEEQLSQIDLSGTPLAGLSEEDLENLNNLDWDMLGITADDILNLIGEIPKDTQIQEIENAPIPQFLKDQLIENNNSTIYGELGVNSFPSYVAAYISRLVLNLLSFLVTFLLAIIIVKALMFAVNIIGELPVLGLVNHIAGGALGLVLALVIVWVGFLVMTLAYTTGPGEACFNMMEKSQVLRFLYNTNPLLIRLLGF</sequence>
<dbReference type="EMBL" id="VMSO01000008">
    <property type="protein sequence ID" value="KAA8501500.1"/>
    <property type="molecule type" value="Genomic_DNA"/>
</dbReference>
<accession>A0A5M9HX12</accession>
<dbReference type="PANTHER" id="PTHR37306">
    <property type="entry name" value="COLICIN V PRODUCTION PROTEIN"/>
    <property type="match status" value="1"/>
</dbReference>
<evidence type="ECO:0000256" key="1">
    <source>
        <dbReference type="ARBA" id="ARBA00004141"/>
    </source>
</evidence>
<evidence type="ECO:0000256" key="4">
    <source>
        <dbReference type="ARBA" id="ARBA00023136"/>
    </source>
</evidence>
<organism evidence="6 7">
    <name type="scientific">Mediterraneibacter catenae</name>
    <dbReference type="NCBI Taxonomy" id="2594882"/>
    <lineage>
        <taxon>Bacteria</taxon>
        <taxon>Bacillati</taxon>
        <taxon>Bacillota</taxon>
        <taxon>Clostridia</taxon>
        <taxon>Lachnospirales</taxon>
        <taxon>Lachnospiraceae</taxon>
        <taxon>Mediterraneibacter</taxon>
    </lineage>
</organism>
<name>A0A5M9HX12_9FIRM</name>
<dbReference type="RefSeq" id="WP_087149831.1">
    <property type="nucleotide sequence ID" value="NZ_VMSO01000008.1"/>
</dbReference>
<evidence type="ECO:0000256" key="3">
    <source>
        <dbReference type="ARBA" id="ARBA00022989"/>
    </source>
</evidence>
<keyword evidence="3 5" id="KW-1133">Transmembrane helix</keyword>